<dbReference type="Proteomes" id="UP001359308">
    <property type="component" value="Chromosome"/>
</dbReference>
<dbReference type="RefSeq" id="WP_198323263.1">
    <property type="nucleotide sequence ID" value="NZ_CP104311.1"/>
</dbReference>
<dbReference type="PANTHER" id="PTHR30616">
    <property type="entry name" value="UNCHARACTERIZED PROTEIN YFIH"/>
    <property type="match status" value="1"/>
</dbReference>
<comment type="catalytic activity">
    <reaction evidence="9">
        <text>S-methyl-5'-thioadenosine + phosphate = 5-(methylsulfanyl)-alpha-D-ribose 1-phosphate + adenine</text>
        <dbReference type="Rhea" id="RHEA:11852"/>
        <dbReference type="ChEBI" id="CHEBI:16708"/>
        <dbReference type="ChEBI" id="CHEBI:17509"/>
        <dbReference type="ChEBI" id="CHEBI:43474"/>
        <dbReference type="ChEBI" id="CHEBI:58533"/>
        <dbReference type="EC" id="2.4.2.28"/>
    </reaction>
    <physiologicalReaction direction="left-to-right" evidence="9">
        <dbReference type="Rhea" id="RHEA:11853"/>
    </physiologicalReaction>
</comment>
<reference evidence="11 12" key="1">
    <citation type="submission" date="2022-09" db="EMBL/GenBank/DDBJ databases">
        <authorList>
            <person name="Giprobiosintez L."/>
        </authorList>
    </citation>
    <scope>NUCLEOTIDE SEQUENCE [LARGE SCALE GENOMIC DNA]</scope>
    <source>
        <strain evidence="12">VKPM-B-12549 (GBS-15)</strain>
    </source>
</reference>
<sequence length="241" mass="25638">MTLWLEPDWPAPPGVRAASTLRLGGVSAGVYAGLNLGLHVGDDPAAVATNRALLRRNLGLPAEPAWLRQVHGNAAVEAGREAEPEADASYTWNVGVVCAVMTADCLPVLLCTRDGAGVAAVHAGWRGLAGGVIEQAVAALGASDLLAWLGPAIGPEAFEVGDEVRAAFLAQDAESDAAFRPGDNGRWLADIYRLARLRLRRLGIRDVHGGGWCTYGDESRFFSYRRDGVTGRMATLVWRDR</sequence>
<keyword evidence="3" id="KW-0808">Transferase</keyword>
<dbReference type="Pfam" id="PF02578">
    <property type="entry name" value="Cu-oxidase_4"/>
    <property type="match status" value="1"/>
</dbReference>
<comment type="catalytic activity">
    <reaction evidence="7">
        <text>adenosine + H2O + H(+) = inosine + NH4(+)</text>
        <dbReference type="Rhea" id="RHEA:24408"/>
        <dbReference type="ChEBI" id="CHEBI:15377"/>
        <dbReference type="ChEBI" id="CHEBI:15378"/>
        <dbReference type="ChEBI" id="CHEBI:16335"/>
        <dbReference type="ChEBI" id="CHEBI:17596"/>
        <dbReference type="ChEBI" id="CHEBI:28938"/>
        <dbReference type="EC" id="3.5.4.4"/>
    </reaction>
    <physiologicalReaction direction="left-to-right" evidence="7">
        <dbReference type="Rhea" id="RHEA:24409"/>
    </physiologicalReaction>
</comment>
<evidence type="ECO:0000256" key="3">
    <source>
        <dbReference type="ARBA" id="ARBA00022679"/>
    </source>
</evidence>
<dbReference type="NCBIfam" id="TIGR00726">
    <property type="entry name" value="peptidoglycan editing factor PgeF"/>
    <property type="match status" value="1"/>
</dbReference>
<evidence type="ECO:0000256" key="2">
    <source>
        <dbReference type="ARBA" id="ARBA00007353"/>
    </source>
</evidence>
<dbReference type="EMBL" id="CP104311">
    <property type="protein sequence ID" value="WWF00864.1"/>
    <property type="molecule type" value="Genomic_DNA"/>
</dbReference>
<name>A0ABZ2F2A2_METCP</name>
<keyword evidence="12" id="KW-1185">Reference proteome</keyword>
<evidence type="ECO:0000256" key="9">
    <source>
        <dbReference type="ARBA" id="ARBA00049893"/>
    </source>
</evidence>
<evidence type="ECO:0000256" key="1">
    <source>
        <dbReference type="ARBA" id="ARBA00000553"/>
    </source>
</evidence>
<gene>
    <name evidence="11" type="primary">pgeF</name>
    <name evidence="11" type="ORF">N4J17_10265</name>
</gene>
<comment type="catalytic activity">
    <reaction evidence="1">
        <text>inosine + phosphate = alpha-D-ribose 1-phosphate + hypoxanthine</text>
        <dbReference type="Rhea" id="RHEA:27646"/>
        <dbReference type="ChEBI" id="CHEBI:17368"/>
        <dbReference type="ChEBI" id="CHEBI:17596"/>
        <dbReference type="ChEBI" id="CHEBI:43474"/>
        <dbReference type="ChEBI" id="CHEBI:57720"/>
        <dbReference type="EC" id="2.4.2.1"/>
    </reaction>
    <physiologicalReaction direction="left-to-right" evidence="1">
        <dbReference type="Rhea" id="RHEA:27647"/>
    </physiologicalReaction>
</comment>
<dbReference type="InterPro" id="IPR011324">
    <property type="entry name" value="Cytotoxic_necrot_fac-like_cat"/>
</dbReference>
<evidence type="ECO:0000256" key="4">
    <source>
        <dbReference type="ARBA" id="ARBA00022723"/>
    </source>
</evidence>
<dbReference type="InterPro" id="IPR038371">
    <property type="entry name" value="Cu_polyphenol_OxRdtase_sf"/>
</dbReference>
<evidence type="ECO:0000256" key="10">
    <source>
        <dbReference type="RuleBase" id="RU361274"/>
    </source>
</evidence>
<evidence type="ECO:0000256" key="8">
    <source>
        <dbReference type="ARBA" id="ARBA00048968"/>
    </source>
</evidence>
<dbReference type="InterPro" id="IPR003730">
    <property type="entry name" value="Cu_polyphenol_OxRdtase"/>
</dbReference>
<comment type="similarity">
    <text evidence="2 10">Belongs to the purine nucleoside phosphorylase YfiH/LACC1 family.</text>
</comment>
<keyword evidence="5" id="KW-0378">Hydrolase</keyword>
<dbReference type="Gene3D" id="3.60.140.10">
    <property type="entry name" value="CNF1/YfiH-like putative cysteine hydrolases"/>
    <property type="match status" value="1"/>
</dbReference>
<protein>
    <recommendedName>
        <fullName evidence="10">Purine nucleoside phosphorylase</fullName>
    </recommendedName>
</protein>
<dbReference type="CDD" id="cd16833">
    <property type="entry name" value="YfiH"/>
    <property type="match status" value="1"/>
</dbReference>
<keyword evidence="6" id="KW-0862">Zinc</keyword>
<keyword evidence="4" id="KW-0479">Metal-binding</keyword>
<dbReference type="PANTHER" id="PTHR30616:SF2">
    <property type="entry name" value="PURINE NUCLEOSIDE PHOSPHORYLASE LACC1"/>
    <property type="match status" value="1"/>
</dbReference>
<accession>A0ABZ2F2A2</accession>
<comment type="catalytic activity">
    <reaction evidence="8">
        <text>adenosine + phosphate = alpha-D-ribose 1-phosphate + adenine</text>
        <dbReference type="Rhea" id="RHEA:27642"/>
        <dbReference type="ChEBI" id="CHEBI:16335"/>
        <dbReference type="ChEBI" id="CHEBI:16708"/>
        <dbReference type="ChEBI" id="CHEBI:43474"/>
        <dbReference type="ChEBI" id="CHEBI:57720"/>
        <dbReference type="EC" id="2.4.2.1"/>
    </reaction>
    <physiologicalReaction direction="left-to-right" evidence="8">
        <dbReference type="Rhea" id="RHEA:27643"/>
    </physiologicalReaction>
</comment>
<evidence type="ECO:0000256" key="5">
    <source>
        <dbReference type="ARBA" id="ARBA00022801"/>
    </source>
</evidence>
<organism evidence="11 12">
    <name type="scientific">Methylococcus capsulatus</name>
    <dbReference type="NCBI Taxonomy" id="414"/>
    <lineage>
        <taxon>Bacteria</taxon>
        <taxon>Pseudomonadati</taxon>
        <taxon>Pseudomonadota</taxon>
        <taxon>Gammaproteobacteria</taxon>
        <taxon>Methylococcales</taxon>
        <taxon>Methylococcaceae</taxon>
        <taxon>Methylococcus</taxon>
    </lineage>
</organism>
<evidence type="ECO:0000313" key="12">
    <source>
        <dbReference type="Proteomes" id="UP001359308"/>
    </source>
</evidence>
<evidence type="ECO:0000313" key="11">
    <source>
        <dbReference type="EMBL" id="WWF00864.1"/>
    </source>
</evidence>
<evidence type="ECO:0000256" key="6">
    <source>
        <dbReference type="ARBA" id="ARBA00022833"/>
    </source>
</evidence>
<evidence type="ECO:0000256" key="7">
    <source>
        <dbReference type="ARBA" id="ARBA00047989"/>
    </source>
</evidence>
<dbReference type="SUPFAM" id="SSF64438">
    <property type="entry name" value="CNF1/YfiH-like putative cysteine hydrolases"/>
    <property type="match status" value="1"/>
</dbReference>
<proteinExistence type="inferred from homology"/>